<gene>
    <name evidence="1" type="ORF">N7G274_007523</name>
</gene>
<evidence type="ECO:0000313" key="1">
    <source>
        <dbReference type="EMBL" id="KAL2039664.1"/>
    </source>
</evidence>
<dbReference type="EMBL" id="JBEFKJ010000024">
    <property type="protein sequence ID" value="KAL2039664.1"/>
    <property type="molecule type" value="Genomic_DNA"/>
</dbReference>
<name>A0ABR4A4K2_9LECA</name>
<organism evidence="1 2">
    <name type="scientific">Stereocaulon virgatum</name>
    <dbReference type="NCBI Taxonomy" id="373712"/>
    <lineage>
        <taxon>Eukaryota</taxon>
        <taxon>Fungi</taxon>
        <taxon>Dikarya</taxon>
        <taxon>Ascomycota</taxon>
        <taxon>Pezizomycotina</taxon>
        <taxon>Lecanoromycetes</taxon>
        <taxon>OSLEUM clade</taxon>
        <taxon>Lecanoromycetidae</taxon>
        <taxon>Lecanorales</taxon>
        <taxon>Lecanorineae</taxon>
        <taxon>Stereocaulaceae</taxon>
        <taxon>Stereocaulon</taxon>
    </lineage>
</organism>
<proteinExistence type="predicted"/>
<accession>A0ABR4A4K2</accession>
<sequence length="246" mass="28264">MPPAITPKGDVCATIIAANASLRDRALFEVAEKIIGCNYVPYNDWIGERQLYAGQRLGNPGMVRTAWKCLINVYRQSQHLPGTGKWYLFAEAAKDVGLQAYYYQQMQDYIQKHEIPKRANNTMPDPRADSDRTPWSEADQLSIRAFCREVASRLESLEKTNFSLRNREKAPASTLIWKGAEVPQEWQYTLYNEFSIDKDEAPWMTTVIYSNMVSRSGISFEELRCLYWKSISNLLIQAGNFELRAN</sequence>
<protein>
    <submittedName>
        <fullName evidence="1">Uncharacterized protein</fullName>
    </submittedName>
</protein>
<keyword evidence="2" id="KW-1185">Reference proteome</keyword>
<reference evidence="1 2" key="1">
    <citation type="submission" date="2024-09" db="EMBL/GenBank/DDBJ databases">
        <title>Rethinking Asexuality: The Enigmatic Case of Functional Sexual Genes in Lepraria (Stereocaulaceae).</title>
        <authorList>
            <person name="Doellman M."/>
            <person name="Sun Y."/>
            <person name="Barcenas-Pena A."/>
            <person name="Lumbsch H.T."/>
            <person name="Grewe F."/>
        </authorList>
    </citation>
    <scope>NUCLEOTIDE SEQUENCE [LARGE SCALE GENOMIC DNA]</scope>
    <source>
        <strain evidence="1 2">Mercado 3170</strain>
    </source>
</reference>
<dbReference type="Proteomes" id="UP001590950">
    <property type="component" value="Unassembled WGS sequence"/>
</dbReference>
<comment type="caution">
    <text evidence="1">The sequence shown here is derived from an EMBL/GenBank/DDBJ whole genome shotgun (WGS) entry which is preliminary data.</text>
</comment>
<evidence type="ECO:0000313" key="2">
    <source>
        <dbReference type="Proteomes" id="UP001590950"/>
    </source>
</evidence>